<evidence type="ECO:0000313" key="1">
    <source>
        <dbReference type="EMBL" id="CAG8785596.1"/>
    </source>
</evidence>
<gene>
    <name evidence="1" type="ORF">CPELLU_LOCUS16662</name>
</gene>
<dbReference type="EMBL" id="CAJVQA010025335">
    <property type="protein sequence ID" value="CAG8785596.1"/>
    <property type="molecule type" value="Genomic_DNA"/>
</dbReference>
<dbReference type="Proteomes" id="UP000789759">
    <property type="component" value="Unassembled WGS sequence"/>
</dbReference>
<sequence>MLNEIGSDKSMTVDINTIFDIDEDSDMDISDHEIDDALNMIMNATDGIGETWEMKNDDETPQNSQSIERSKTFYLSVNTYQEWITNLEKAGLSYLRHERKVLGAGSTRKKNVWTEQWYCHHHGTYTSAAGKDPAKKPRLTQKESKKCRCKSYIQVVLPIDSNTVTLKYYYKHNNHQPGQLSDLCTLPLSDNIRQFIKQ</sequence>
<protein>
    <submittedName>
        <fullName evidence="1">24904_t:CDS:1</fullName>
    </submittedName>
</protein>
<dbReference type="OrthoDB" id="2428624at2759"/>
<keyword evidence="2" id="KW-1185">Reference proteome</keyword>
<proteinExistence type="predicted"/>
<feature type="non-terminal residue" evidence="1">
    <location>
        <position position="198"/>
    </location>
</feature>
<dbReference type="AlphaFoldDB" id="A0A9N9JNT7"/>
<organism evidence="1 2">
    <name type="scientific">Cetraspora pellucida</name>
    <dbReference type="NCBI Taxonomy" id="1433469"/>
    <lineage>
        <taxon>Eukaryota</taxon>
        <taxon>Fungi</taxon>
        <taxon>Fungi incertae sedis</taxon>
        <taxon>Mucoromycota</taxon>
        <taxon>Glomeromycotina</taxon>
        <taxon>Glomeromycetes</taxon>
        <taxon>Diversisporales</taxon>
        <taxon>Gigasporaceae</taxon>
        <taxon>Cetraspora</taxon>
    </lineage>
</organism>
<evidence type="ECO:0000313" key="2">
    <source>
        <dbReference type="Proteomes" id="UP000789759"/>
    </source>
</evidence>
<name>A0A9N9JNT7_9GLOM</name>
<accession>A0A9N9JNT7</accession>
<comment type="caution">
    <text evidence="1">The sequence shown here is derived from an EMBL/GenBank/DDBJ whole genome shotgun (WGS) entry which is preliminary data.</text>
</comment>
<reference evidence="1" key="1">
    <citation type="submission" date="2021-06" db="EMBL/GenBank/DDBJ databases">
        <authorList>
            <person name="Kallberg Y."/>
            <person name="Tangrot J."/>
            <person name="Rosling A."/>
        </authorList>
    </citation>
    <scope>NUCLEOTIDE SEQUENCE</scope>
    <source>
        <strain evidence="1">FL966</strain>
    </source>
</reference>